<proteinExistence type="predicted"/>
<dbReference type="EMBL" id="UINC01036548">
    <property type="protein sequence ID" value="SVB30694.1"/>
    <property type="molecule type" value="Genomic_DNA"/>
</dbReference>
<feature type="non-terminal residue" evidence="1">
    <location>
        <position position="1"/>
    </location>
</feature>
<protein>
    <submittedName>
        <fullName evidence="1">Uncharacterized protein</fullName>
    </submittedName>
</protein>
<gene>
    <name evidence="1" type="ORF">METZ01_LOCUS183548</name>
</gene>
<reference evidence="1" key="1">
    <citation type="submission" date="2018-05" db="EMBL/GenBank/DDBJ databases">
        <authorList>
            <person name="Lanie J.A."/>
            <person name="Ng W.-L."/>
            <person name="Kazmierczak K.M."/>
            <person name="Andrzejewski T.M."/>
            <person name="Davidsen T.M."/>
            <person name="Wayne K.J."/>
            <person name="Tettelin H."/>
            <person name="Glass J.I."/>
            <person name="Rusch D."/>
            <person name="Podicherti R."/>
            <person name="Tsui H.-C.T."/>
            <person name="Winkler M.E."/>
        </authorList>
    </citation>
    <scope>NUCLEOTIDE SEQUENCE</scope>
</reference>
<evidence type="ECO:0000313" key="1">
    <source>
        <dbReference type="EMBL" id="SVB30694.1"/>
    </source>
</evidence>
<name>A0A382CY12_9ZZZZ</name>
<organism evidence="1">
    <name type="scientific">marine metagenome</name>
    <dbReference type="NCBI Taxonomy" id="408172"/>
    <lineage>
        <taxon>unclassified sequences</taxon>
        <taxon>metagenomes</taxon>
        <taxon>ecological metagenomes</taxon>
    </lineage>
</organism>
<accession>A0A382CY12</accession>
<dbReference type="AlphaFoldDB" id="A0A382CY12"/>
<sequence length="47" mass="5423">VANYFLAFYRNNLECCGRKKSASAHRYIRQNAERLSTASTQQKSKPD</sequence>